<dbReference type="Pfam" id="PF14559">
    <property type="entry name" value="TPR_19"/>
    <property type="match status" value="1"/>
</dbReference>
<keyword evidence="1" id="KW-0677">Repeat</keyword>
<dbReference type="SMART" id="SM00028">
    <property type="entry name" value="TPR"/>
    <property type="match status" value="4"/>
</dbReference>
<comment type="caution">
    <text evidence="5">The sequence shown here is derived from an EMBL/GenBank/DDBJ whole genome shotgun (WGS) entry which is preliminary data.</text>
</comment>
<dbReference type="Proteomes" id="UP001184150">
    <property type="component" value="Unassembled WGS sequence"/>
</dbReference>
<dbReference type="Gene3D" id="1.25.40.10">
    <property type="entry name" value="Tetratricopeptide repeat domain"/>
    <property type="match status" value="3"/>
</dbReference>
<keyword evidence="4" id="KW-0732">Signal</keyword>
<feature type="chain" id="PRO_5046078371" evidence="4">
    <location>
        <begin position="37"/>
        <end position="517"/>
    </location>
</feature>
<dbReference type="Pfam" id="PF13432">
    <property type="entry name" value="TPR_16"/>
    <property type="match status" value="1"/>
</dbReference>
<evidence type="ECO:0000256" key="4">
    <source>
        <dbReference type="SAM" id="SignalP"/>
    </source>
</evidence>
<dbReference type="PANTHER" id="PTHR45586">
    <property type="entry name" value="TPR REPEAT-CONTAINING PROTEIN PA4667"/>
    <property type="match status" value="1"/>
</dbReference>
<dbReference type="PANTHER" id="PTHR45586:SF1">
    <property type="entry name" value="LIPOPOLYSACCHARIDE ASSEMBLY PROTEIN B"/>
    <property type="match status" value="1"/>
</dbReference>
<dbReference type="InterPro" id="IPR011990">
    <property type="entry name" value="TPR-like_helical_dom_sf"/>
</dbReference>
<feature type="signal peptide" evidence="4">
    <location>
        <begin position="1"/>
        <end position="36"/>
    </location>
</feature>
<dbReference type="EMBL" id="JAVDRD010000001">
    <property type="protein sequence ID" value="MDR6509501.1"/>
    <property type="molecule type" value="Genomic_DNA"/>
</dbReference>
<dbReference type="InterPro" id="IPR051012">
    <property type="entry name" value="CellSynth/LPSAsmb/PSIAsmb"/>
</dbReference>
<evidence type="ECO:0000313" key="5">
    <source>
        <dbReference type="EMBL" id="MDR6509501.1"/>
    </source>
</evidence>
<gene>
    <name evidence="5" type="ORF">J2792_000341</name>
</gene>
<dbReference type="PROSITE" id="PS51257">
    <property type="entry name" value="PROKAR_LIPOPROTEIN"/>
    <property type="match status" value="1"/>
</dbReference>
<keyword evidence="2 3" id="KW-0802">TPR repeat</keyword>
<reference evidence="5 6" key="1">
    <citation type="submission" date="2023-07" db="EMBL/GenBank/DDBJ databases">
        <title>Sorghum-associated microbial communities from plants grown in Nebraska, USA.</title>
        <authorList>
            <person name="Schachtman D."/>
        </authorList>
    </citation>
    <scope>NUCLEOTIDE SEQUENCE [LARGE SCALE GENOMIC DNA]</scope>
    <source>
        <strain evidence="5 6">DS1027</strain>
    </source>
</reference>
<evidence type="ECO:0000256" key="1">
    <source>
        <dbReference type="ARBA" id="ARBA00022737"/>
    </source>
</evidence>
<name>A0ABU1MGP2_9SPHN</name>
<evidence type="ECO:0000256" key="3">
    <source>
        <dbReference type="PROSITE-ProRule" id="PRU00339"/>
    </source>
</evidence>
<feature type="repeat" description="TPR" evidence="3">
    <location>
        <begin position="436"/>
        <end position="469"/>
    </location>
</feature>
<accession>A0ABU1MGP2</accession>
<evidence type="ECO:0000256" key="2">
    <source>
        <dbReference type="ARBA" id="ARBA00022803"/>
    </source>
</evidence>
<keyword evidence="6" id="KW-1185">Reference proteome</keyword>
<dbReference type="SUPFAM" id="SSF48452">
    <property type="entry name" value="TPR-like"/>
    <property type="match status" value="3"/>
</dbReference>
<organism evidence="5 6">
    <name type="scientific">Novosphingobium capsulatum</name>
    <dbReference type="NCBI Taxonomy" id="13688"/>
    <lineage>
        <taxon>Bacteria</taxon>
        <taxon>Pseudomonadati</taxon>
        <taxon>Pseudomonadota</taxon>
        <taxon>Alphaproteobacteria</taxon>
        <taxon>Sphingomonadales</taxon>
        <taxon>Sphingomonadaceae</taxon>
        <taxon>Novosphingobium</taxon>
    </lineage>
</organism>
<dbReference type="InterPro" id="IPR019734">
    <property type="entry name" value="TPR_rpt"/>
</dbReference>
<dbReference type="PROSITE" id="PS50005">
    <property type="entry name" value="TPR"/>
    <property type="match status" value="1"/>
</dbReference>
<protein>
    <submittedName>
        <fullName evidence="5">Tfp pilus assembly protein PilF</fullName>
    </submittedName>
</protein>
<proteinExistence type="predicted"/>
<sequence>MHRHARAGLPRGALITPALALALVLAGCGDNPAAHAAKARNAFAAQDFVTARMEALSALDSGKLPAADTQALLRLLARAQLQMGDGDGAQATLTRLEDAGGGGPAVNRMKAEAALLRGLPRQALSLLGQDGDADAWRLRAAAHQALGDNAQALSAFRQGMAAGDNVQLARDYARFLITAEDFAGADQVLAVMQRLDPKGLDTAMVEGALRIRQGQLDAAGAAYDRAIAAYPRRIEPLIERANLADMQSQLDRAIGLIGKAARLAPGDSRVLDLQVQFASEKGDWEKVRQLLAPHEVDLDPRTPNGLTYAEALLRLGHPEQARVIFARALLLSPQNPYSRMMLAEAQLATDDPGTALRTVQPLSDSLLAGQRELDLALRAARAAGDPSADALAARLRSGQWQQDQRLAADGQAALGRRDWAAAITAYTALLGNGSDPEVLKRLAVAYTSAGRHQEAIAYADRALAQAPRDPDMLHIAGLVRLNAGQDMAAAQHLLRRAVDADPANRLFRADLARAQAR</sequence>
<evidence type="ECO:0000313" key="6">
    <source>
        <dbReference type="Proteomes" id="UP001184150"/>
    </source>
</evidence>